<accession>Q2NV39</accession>
<sequence>MMHRIDTPTAQKDKFGQGKNGFTNGDPTTGTPSTKLNSDIYDALQEEVCTVVERSGIRLDKSQHDQLYQAVKKLSEVEANKAKLALVDGAAVDLNTLNKLAKALGNDVKFSETVINLLNQKLAKNQNGADIPDKNLFLTNLSLTETVDCAKNALDKRTGGTVKGDIMSQGTQIGLKGDNRKHLGFHNQDGSVRMWLYKDKGGDGVRLNNGNDGGGDYIFHKDGSFRAPSSVYAGAARIAHDGNIHGSKWGNQWLDVYLRNTFQPKGAYSKPNTAKREVNGWWKCGDTGVIIQWARYGKDKGEGTYDFPLPMKFPQKGLFCLGYVGSVLDYDADGQSQSAHLVDNETVRVTVDNGLETVVLAIGF</sequence>
<reference evidence="3 4" key="1">
    <citation type="journal article" date="2006" name="Genome Res.">
        <title>Massive genome erosion and functional adaptations provide insights into the symbiotic lifestyle of Sodalis glossinidius in the tsetse host.</title>
        <authorList>
            <person name="Toh H."/>
            <person name="Weiss B.L."/>
            <person name="Perkin S.A.H."/>
            <person name="Yamashita A."/>
            <person name="Oshima K."/>
            <person name="Hattori M."/>
            <person name="Aksoy S."/>
        </authorList>
    </citation>
    <scope>NUCLEOTIDE SEQUENCE [LARGE SCALE GENOMIC DNA]</scope>
    <source>
        <strain evidence="4">morsitans</strain>
    </source>
</reference>
<dbReference type="STRING" id="343509.SG0711"/>
<dbReference type="OrthoDB" id="6434276at2"/>
<protein>
    <submittedName>
        <fullName evidence="3">Phage tail protein</fullName>
    </submittedName>
</protein>
<dbReference type="HOGENOM" id="CLU_008928_7_2_6"/>
<proteinExistence type="predicted"/>
<organism evidence="3 4">
    <name type="scientific">Sodalis glossinidius (strain morsitans)</name>
    <dbReference type="NCBI Taxonomy" id="343509"/>
    <lineage>
        <taxon>Bacteria</taxon>
        <taxon>Pseudomonadati</taxon>
        <taxon>Pseudomonadota</taxon>
        <taxon>Gammaproteobacteria</taxon>
        <taxon>Enterobacterales</taxon>
        <taxon>Bruguierivoracaceae</taxon>
        <taxon>Sodalis</taxon>
    </lineage>
</organism>
<dbReference type="Proteomes" id="UP000001932">
    <property type="component" value="Chromosome"/>
</dbReference>
<dbReference type="KEGG" id="sgl:SG0711"/>
<dbReference type="EMBL" id="AP008232">
    <property type="protein sequence ID" value="BAE73986.1"/>
    <property type="molecule type" value="Genomic_DNA"/>
</dbReference>
<dbReference type="Gene3D" id="2.60.40.3940">
    <property type="match status" value="1"/>
</dbReference>
<evidence type="ECO:0000313" key="3">
    <source>
        <dbReference type="EMBL" id="BAE73986.1"/>
    </source>
</evidence>
<keyword evidence="4" id="KW-1185">Reference proteome</keyword>
<name>Q2NV39_SODGM</name>
<dbReference type="eggNOG" id="COG4675">
    <property type="taxonomic scope" value="Bacteria"/>
</dbReference>
<feature type="compositionally biased region" description="Basic and acidic residues" evidence="1">
    <location>
        <begin position="1"/>
        <end position="16"/>
    </location>
</feature>
<gene>
    <name evidence="3" type="ordered locus">SG0711</name>
</gene>
<evidence type="ECO:0000259" key="2">
    <source>
        <dbReference type="Pfam" id="PF20744"/>
    </source>
</evidence>
<dbReference type="Gene3D" id="6.20.70.20">
    <property type="match status" value="1"/>
</dbReference>
<dbReference type="AlphaFoldDB" id="Q2NV39"/>
<dbReference type="InterPro" id="IPR048388">
    <property type="entry name" value="Gp37_trimer"/>
</dbReference>
<feature type="domain" description="Tail fibre protein gp37 trimerization region" evidence="2">
    <location>
        <begin position="182"/>
        <end position="263"/>
    </location>
</feature>
<evidence type="ECO:0000313" key="4">
    <source>
        <dbReference type="Proteomes" id="UP000001932"/>
    </source>
</evidence>
<evidence type="ECO:0000256" key="1">
    <source>
        <dbReference type="SAM" id="MobiDB-lite"/>
    </source>
</evidence>
<feature type="region of interest" description="Disordered" evidence="1">
    <location>
        <begin position="1"/>
        <end position="36"/>
    </location>
</feature>
<dbReference type="Pfam" id="PF20744">
    <property type="entry name" value="gp37_trimer"/>
    <property type="match status" value="1"/>
</dbReference>
<feature type="compositionally biased region" description="Polar residues" evidence="1">
    <location>
        <begin position="20"/>
        <end position="36"/>
    </location>
</feature>